<proteinExistence type="predicted"/>
<evidence type="ECO:0000256" key="1">
    <source>
        <dbReference type="SAM" id="MobiDB-lite"/>
    </source>
</evidence>
<feature type="region of interest" description="Disordered" evidence="1">
    <location>
        <begin position="1"/>
        <end position="72"/>
    </location>
</feature>
<dbReference type="Proteomes" id="UP000266841">
    <property type="component" value="Unassembled WGS sequence"/>
</dbReference>
<protein>
    <submittedName>
        <fullName evidence="2">Uncharacterized protein</fullName>
    </submittedName>
</protein>
<dbReference type="EMBL" id="AGNL01047910">
    <property type="protein sequence ID" value="EJK46188.1"/>
    <property type="molecule type" value="Genomic_DNA"/>
</dbReference>
<evidence type="ECO:0000313" key="3">
    <source>
        <dbReference type="Proteomes" id="UP000266841"/>
    </source>
</evidence>
<sequence length="323" mass="36183">MSQTNAGDGGGRANPYARVHDPENEDSRQRVEVYIATGRIATSPVTSPHAASAASSQDGPAEAAEAREEVPPPPTLGLAAYLAEGTAVTSRPLACGWLRYEQDCMTTVDGDEMILGKTTKLKHFGRVIEMFRRKFPSHDMWTTDYDNWYSKTKAWFSAACDRRRVEDAGDYELMRKSEPLYRNLENTKQQTIVCCPSQSASTAPTEPALSSVNTNVATRKEQINVQNELERLHSEGLLRHVKELADSDKVRVPKRALFDSTCRYFTGKHPGLTDKDWSKYSSGMIVVAIVIEEAEWDKIISDELEDFERRTLATEISDRAKMK</sequence>
<gene>
    <name evidence="2" type="ORF">THAOC_35154</name>
</gene>
<keyword evidence="3" id="KW-1185">Reference proteome</keyword>
<comment type="caution">
    <text evidence="2">The sequence shown here is derived from an EMBL/GenBank/DDBJ whole genome shotgun (WGS) entry which is preliminary data.</text>
</comment>
<evidence type="ECO:0000313" key="2">
    <source>
        <dbReference type="EMBL" id="EJK46188.1"/>
    </source>
</evidence>
<name>K0R1C8_THAOC</name>
<dbReference type="AlphaFoldDB" id="K0R1C8"/>
<feature type="compositionally biased region" description="Basic and acidic residues" evidence="1">
    <location>
        <begin position="18"/>
        <end position="31"/>
    </location>
</feature>
<organism evidence="2 3">
    <name type="scientific">Thalassiosira oceanica</name>
    <name type="common">Marine diatom</name>
    <dbReference type="NCBI Taxonomy" id="159749"/>
    <lineage>
        <taxon>Eukaryota</taxon>
        <taxon>Sar</taxon>
        <taxon>Stramenopiles</taxon>
        <taxon>Ochrophyta</taxon>
        <taxon>Bacillariophyta</taxon>
        <taxon>Coscinodiscophyceae</taxon>
        <taxon>Thalassiosirophycidae</taxon>
        <taxon>Thalassiosirales</taxon>
        <taxon>Thalassiosiraceae</taxon>
        <taxon>Thalassiosira</taxon>
    </lineage>
</organism>
<accession>K0R1C8</accession>
<reference evidence="2 3" key="1">
    <citation type="journal article" date="2012" name="Genome Biol.">
        <title>Genome and low-iron response of an oceanic diatom adapted to chronic iron limitation.</title>
        <authorList>
            <person name="Lommer M."/>
            <person name="Specht M."/>
            <person name="Roy A.S."/>
            <person name="Kraemer L."/>
            <person name="Andreson R."/>
            <person name="Gutowska M.A."/>
            <person name="Wolf J."/>
            <person name="Bergner S.V."/>
            <person name="Schilhabel M.B."/>
            <person name="Klostermeier U.C."/>
            <person name="Beiko R.G."/>
            <person name="Rosenstiel P."/>
            <person name="Hippler M."/>
            <person name="Laroche J."/>
        </authorList>
    </citation>
    <scope>NUCLEOTIDE SEQUENCE [LARGE SCALE GENOMIC DNA]</scope>
    <source>
        <strain evidence="2 3">CCMP1005</strain>
    </source>
</reference>